<reference evidence="2" key="1">
    <citation type="submission" date="2022-10" db="EMBL/GenBank/DDBJ databases">
        <title>Cytochrome P450 Catalyzes Benzene Ring Formation in the Biosynthesis of Trialkyl-Substituted Aromatic Polyketides.</title>
        <authorList>
            <person name="Zhao E."/>
            <person name="Ge H."/>
        </authorList>
    </citation>
    <scope>NUCLEOTIDE SEQUENCE</scope>
    <source>
        <strain evidence="2">NA0869</strain>
    </source>
</reference>
<dbReference type="RefSeq" id="WP_264243483.1">
    <property type="nucleotide sequence ID" value="NZ_CP107567.1"/>
</dbReference>
<proteinExistence type="predicted"/>
<name>A0ABY6I8B7_STRPE</name>
<evidence type="ECO:0000313" key="3">
    <source>
        <dbReference type="Proteomes" id="UP001163878"/>
    </source>
</evidence>
<evidence type="ECO:0000313" key="2">
    <source>
        <dbReference type="EMBL" id="UYQ62227.1"/>
    </source>
</evidence>
<dbReference type="EMBL" id="CP107567">
    <property type="protein sequence ID" value="UYQ62227.1"/>
    <property type="molecule type" value="Genomic_DNA"/>
</dbReference>
<organism evidence="2 3">
    <name type="scientific">Streptomyces peucetius</name>
    <dbReference type="NCBI Taxonomy" id="1950"/>
    <lineage>
        <taxon>Bacteria</taxon>
        <taxon>Bacillati</taxon>
        <taxon>Actinomycetota</taxon>
        <taxon>Actinomycetes</taxon>
        <taxon>Kitasatosporales</taxon>
        <taxon>Streptomycetaceae</taxon>
        <taxon>Streptomyces</taxon>
    </lineage>
</organism>
<feature type="region of interest" description="Disordered" evidence="1">
    <location>
        <begin position="30"/>
        <end position="55"/>
    </location>
</feature>
<accession>A0ABY6I8B7</accession>
<gene>
    <name evidence="2" type="ORF">OGH68_12545</name>
</gene>
<evidence type="ECO:0008006" key="4">
    <source>
        <dbReference type="Google" id="ProtNLM"/>
    </source>
</evidence>
<sequence length="109" mass="12580">MLHRIAQLLEPLLRLLWPPPPGRHRPPCARCPLVQHPHEPETEPTPTPAPEPYFRGEDSPLVRPYLLAHERRQTQADARWQRSRRRALWLAVHGVDVGPRVIHGREVAA</sequence>
<protein>
    <recommendedName>
        <fullName evidence="4">Secreted protein</fullName>
    </recommendedName>
</protein>
<evidence type="ECO:0000256" key="1">
    <source>
        <dbReference type="SAM" id="MobiDB-lite"/>
    </source>
</evidence>
<dbReference type="Proteomes" id="UP001163878">
    <property type="component" value="Chromosome"/>
</dbReference>
<keyword evidence="3" id="KW-1185">Reference proteome</keyword>